<sequence>MSWPDKLKLKKQLVISLTEAGYPGPKEVQLKTLSRIAGGQDVIVVGPEGSGKTTTYVMAVLTRFNYNPDGVPRVLILVPDKDSVLAVAEQFSRLNRNKSISIVELYAAPGTETQMNALADGADIVIATPDRARALYLKLGLNLNKIELIIIDDADLVVKQGLQLPVAELANSAQKCQHLVFTEVMHNRLEKMIDPFMNLPAMVEVEQAGVAAMDTHPQVLYTLPNFGTKLNLLYLFMQDDEVFTRVVVFVNTRPTAEKIYQNLGKYLKDAVAILNPWFFEQTGFATIEEFKQSAVRLLIAVNDNDNYLDLDDIPFVIHFELPDEKETYIKRVTLEAPAASGDETLFLTFATDLELNAVKKIEQATGQKMQPADLPDDLVIDQGKKAAKQADNLPEKDTGTGEAFHQKKASNSKTYNYSSGEKAKMNKKRKHG</sequence>
<dbReference type="GO" id="GO:0003676">
    <property type="term" value="F:nucleic acid binding"/>
    <property type="evidence" value="ECO:0007669"/>
    <property type="project" value="InterPro"/>
</dbReference>
<dbReference type="PROSITE" id="PS51194">
    <property type="entry name" value="HELICASE_CTER"/>
    <property type="match status" value="1"/>
</dbReference>
<dbReference type="AlphaFoldDB" id="A0A367GK63"/>
<accession>A0A367GK63</accession>
<dbReference type="PANTHER" id="PTHR47959">
    <property type="entry name" value="ATP-DEPENDENT RNA HELICASE RHLE-RELATED"/>
    <property type="match status" value="1"/>
</dbReference>
<keyword evidence="3 9" id="KW-0347">Helicase</keyword>
<feature type="compositionally biased region" description="Polar residues" evidence="6">
    <location>
        <begin position="409"/>
        <end position="419"/>
    </location>
</feature>
<dbReference type="Proteomes" id="UP000253209">
    <property type="component" value="Unassembled WGS sequence"/>
</dbReference>
<evidence type="ECO:0000259" key="8">
    <source>
        <dbReference type="PROSITE" id="PS51194"/>
    </source>
</evidence>
<dbReference type="InterPro" id="IPR050079">
    <property type="entry name" value="DEAD_box_RNA_helicase"/>
</dbReference>
<dbReference type="InterPro" id="IPR011545">
    <property type="entry name" value="DEAD/DEAH_box_helicase_dom"/>
</dbReference>
<keyword evidence="2" id="KW-0378">Hydrolase</keyword>
<keyword evidence="10" id="KW-1185">Reference proteome</keyword>
<name>A0A367GK63_9SPHI</name>
<proteinExistence type="inferred from homology"/>
<dbReference type="InterPro" id="IPR027417">
    <property type="entry name" value="P-loop_NTPase"/>
</dbReference>
<dbReference type="Gene3D" id="3.40.50.300">
    <property type="entry name" value="P-loop containing nucleotide triphosphate hydrolases"/>
    <property type="match status" value="2"/>
</dbReference>
<dbReference type="GO" id="GO:0005829">
    <property type="term" value="C:cytosol"/>
    <property type="evidence" value="ECO:0007669"/>
    <property type="project" value="TreeGrafter"/>
</dbReference>
<dbReference type="GO" id="GO:0016787">
    <property type="term" value="F:hydrolase activity"/>
    <property type="evidence" value="ECO:0007669"/>
    <property type="project" value="UniProtKB-KW"/>
</dbReference>
<evidence type="ECO:0000256" key="5">
    <source>
        <dbReference type="ARBA" id="ARBA00038437"/>
    </source>
</evidence>
<gene>
    <name evidence="9" type="ORF">DJ568_15110</name>
</gene>
<dbReference type="GO" id="GO:0005524">
    <property type="term" value="F:ATP binding"/>
    <property type="evidence" value="ECO:0007669"/>
    <property type="project" value="UniProtKB-KW"/>
</dbReference>
<comment type="similarity">
    <text evidence="5">Belongs to the DEAD box helicase family.</text>
</comment>
<evidence type="ECO:0000256" key="6">
    <source>
        <dbReference type="SAM" id="MobiDB-lite"/>
    </source>
</evidence>
<dbReference type="SUPFAM" id="SSF52540">
    <property type="entry name" value="P-loop containing nucleoside triphosphate hydrolases"/>
    <property type="match status" value="2"/>
</dbReference>
<organism evidence="9 10">
    <name type="scientific">Mucilaginibacter hurinus</name>
    <dbReference type="NCBI Taxonomy" id="2201324"/>
    <lineage>
        <taxon>Bacteria</taxon>
        <taxon>Pseudomonadati</taxon>
        <taxon>Bacteroidota</taxon>
        <taxon>Sphingobacteriia</taxon>
        <taxon>Sphingobacteriales</taxon>
        <taxon>Sphingobacteriaceae</taxon>
        <taxon>Mucilaginibacter</taxon>
    </lineage>
</organism>
<dbReference type="EMBL" id="QGDC01000009">
    <property type="protein sequence ID" value="RCH53867.1"/>
    <property type="molecule type" value="Genomic_DNA"/>
</dbReference>
<keyword evidence="4" id="KW-0067">ATP-binding</keyword>
<evidence type="ECO:0000256" key="3">
    <source>
        <dbReference type="ARBA" id="ARBA00022806"/>
    </source>
</evidence>
<evidence type="ECO:0000256" key="2">
    <source>
        <dbReference type="ARBA" id="ARBA00022801"/>
    </source>
</evidence>
<evidence type="ECO:0000313" key="9">
    <source>
        <dbReference type="EMBL" id="RCH53867.1"/>
    </source>
</evidence>
<dbReference type="RefSeq" id="WP_114006132.1">
    <property type="nucleotide sequence ID" value="NZ_QGDC01000009.1"/>
</dbReference>
<feature type="domain" description="Helicase C-terminal" evidence="8">
    <location>
        <begin position="229"/>
        <end position="380"/>
    </location>
</feature>
<feature type="domain" description="Helicase ATP-binding" evidence="7">
    <location>
        <begin position="33"/>
        <end position="203"/>
    </location>
</feature>
<reference evidence="9 10" key="1">
    <citation type="submission" date="2018-05" db="EMBL/GenBank/DDBJ databases">
        <title>Mucilaginibacter hurinus sp. nov., isolated from briquette warehouse soil.</title>
        <authorList>
            <person name="Choi L."/>
        </authorList>
    </citation>
    <scope>NUCLEOTIDE SEQUENCE [LARGE SCALE GENOMIC DNA]</scope>
    <source>
        <strain evidence="9 10">ZR32</strain>
    </source>
</reference>
<dbReference type="InterPro" id="IPR001650">
    <property type="entry name" value="Helicase_C-like"/>
</dbReference>
<comment type="caution">
    <text evidence="9">The sequence shown here is derived from an EMBL/GenBank/DDBJ whole genome shotgun (WGS) entry which is preliminary data.</text>
</comment>
<feature type="region of interest" description="Disordered" evidence="6">
    <location>
        <begin position="381"/>
        <end position="432"/>
    </location>
</feature>
<evidence type="ECO:0000256" key="4">
    <source>
        <dbReference type="ARBA" id="ARBA00022840"/>
    </source>
</evidence>
<keyword evidence="1" id="KW-0547">Nucleotide-binding</keyword>
<dbReference type="OrthoDB" id="9762011at2"/>
<evidence type="ECO:0000259" key="7">
    <source>
        <dbReference type="PROSITE" id="PS51192"/>
    </source>
</evidence>
<dbReference type="SMART" id="SM00487">
    <property type="entry name" value="DEXDc"/>
    <property type="match status" value="1"/>
</dbReference>
<dbReference type="PANTHER" id="PTHR47959:SF1">
    <property type="entry name" value="ATP-DEPENDENT RNA HELICASE DBPA"/>
    <property type="match status" value="1"/>
</dbReference>
<dbReference type="GO" id="GO:0003724">
    <property type="term" value="F:RNA helicase activity"/>
    <property type="evidence" value="ECO:0007669"/>
    <property type="project" value="TreeGrafter"/>
</dbReference>
<dbReference type="InterPro" id="IPR014001">
    <property type="entry name" value="Helicase_ATP-bd"/>
</dbReference>
<protein>
    <submittedName>
        <fullName evidence="9">ATP-dependent helicase</fullName>
    </submittedName>
</protein>
<dbReference type="Pfam" id="PF00270">
    <property type="entry name" value="DEAD"/>
    <property type="match status" value="1"/>
</dbReference>
<evidence type="ECO:0000313" key="10">
    <source>
        <dbReference type="Proteomes" id="UP000253209"/>
    </source>
</evidence>
<dbReference type="PROSITE" id="PS51192">
    <property type="entry name" value="HELICASE_ATP_BIND_1"/>
    <property type="match status" value="1"/>
</dbReference>
<evidence type="ECO:0000256" key="1">
    <source>
        <dbReference type="ARBA" id="ARBA00022741"/>
    </source>
</evidence>